<dbReference type="AlphaFoldDB" id="D2U486"/>
<name>D2U486_9GAMM</name>
<accession>D2U486</accession>
<protein>
    <submittedName>
        <fullName evidence="1">Uncharacterized protein</fullName>
    </submittedName>
</protein>
<evidence type="ECO:0000313" key="1">
    <source>
        <dbReference type="EMBL" id="CBA76353.1"/>
    </source>
</evidence>
<proteinExistence type="predicted"/>
<dbReference type="EMBL" id="FN545266">
    <property type="protein sequence ID" value="CBA76353.1"/>
    <property type="molecule type" value="Genomic_DNA"/>
</dbReference>
<gene>
    <name evidence="1" type="ORF">ARN_34980</name>
</gene>
<sequence>MSIFTFSFNHLFNKINTNYPMIISGNVNERSWKTFGSRKIMVVHNNFLKIENYFNNSFIPQAKLPLFAKIFLPIWNIVKKI</sequence>
<organism evidence="1">
    <name type="scientific">Arsenophonus nasoniae</name>
    <name type="common">son-killer infecting Nasonia vitripennis</name>
    <dbReference type="NCBI Taxonomy" id="638"/>
    <lineage>
        <taxon>Bacteria</taxon>
        <taxon>Pseudomonadati</taxon>
        <taxon>Pseudomonadota</taxon>
        <taxon>Gammaproteobacteria</taxon>
        <taxon>Enterobacterales</taxon>
        <taxon>Morganellaceae</taxon>
        <taxon>Arsenophonus</taxon>
    </lineage>
</organism>
<reference evidence="1" key="1">
    <citation type="journal article" date="2010" name="Insect Mol. Biol.">
        <title>The draft genome sequence of Arsenophonus nasoniae, son-killer bacterium of Nasonia vitripennis, reveals genes associated with virulence and symbiosis.</title>
        <authorList>
            <person name="Wilkes T."/>
            <person name="Darby A.C."/>
            <person name="Choi J."/>
            <person name="Colborne J.K."/>
            <person name="Werren J.H."/>
            <person name="Hurst G.D.D."/>
        </authorList>
    </citation>
    <scope>NUCLEOTIDE SEQUENCE</scope>
</reference>